<proteinExistence type="predicted"/>
<evidence type="ECO:0000313" key="1">
    <source>
        <dbReference type="EMBL" id="MBM7480233.1"/>
    </source>
</evidence>
<sequence>MNTKGTWVNPRKDSGSSFSRKRLLVAFEAAFEHGLLVIASLDSEAAHETFDPLEEAAHLDYDSLYVPVRVAVDGLVKVLVFEEKAPRGLTAGLSLVFDGRFEAGYGVVELEDASDSIRARVSVEEDGPPHVRVYRDDAAAEIVVVLG</sequence>
<comment type="caution">
    <text evidence="1">The sequence shown here is derived from an EMBL/GenBank/DDBJ whole genome shotgun (WGS) entry which is preliminary data.</text>
</comment>
<keyword evidence="2" id="KW-1185">Reference proteome</keyword>
<dbReference type="RefSeq" id="WP_205308038.1">
    <property type="nucleotide sequence ID" value="NZ_BAAAVF010000020.1"/>
</dbReference>
<gene>
    <name evidence="1" type="ORF">JOD49_003153</name>
</gene>
<dbReference type="Proteomes" id="UP000698059">
    <property type="component" value="Unassembled WGS sequence"/>
</dbReference>
<organism evidence="1 2">
    <name type="scientific">Oerskovia jenensis</name>
    <dbReference type="NCBI Taxonomy" id="162169"/>
    <lineage>
        <taxon>Bacteria</taxon>
        <taxon>Bacillati</taxon>
        <taxon>Actinomycetota</taxon>
        <taxon>Actinomycetes</taxon>
        <taxon>Micrococcales</taxon>
        <taxon>Cellulomonadaceae</taxon>
        <taxon>Oerskovia</taxon>
    </lineage>
</organism>
<name>A0ABS2LIJ1_9CELL</name>
<evidence type="ECO:0000313" key="2">
    <source>
        <dbReference type="Proteomes" id="UP000698059"/>
    </source>
</evidence>
<accession>A0ABS2LIJ1</accession>
<dbReference type="EMBL" id="JAFBBO010000001">
    <property type="protein sequence ID" value="MBM7480233.1"/>
    <property type="molecule type" value="Genomic_DNA"/>
</dbReference>
<reference evidence="1 2" key="1">
    <citation type="submission" date="2021-01" db="EMBL/GenBank/DDBJ databases">
        <title>Sequencing the genomes of 1000 actinobacteria strains.</title>
        <authorList>
            <person name="Klenk H.-P."/>
        </authorList>
    </citation>
    <scope>NUCLEOTIDE SEQUENCE [LARGE SCALE GENOMIC DNA]</scope>
    <source>
        <strain evidence="1 2">DSM 46000</strain>
    </source>
</reference>
<protein>
    <submittedName>
        <fullName evidence="1">Uncharacterized protein</fullName>
    </submittedName>
</protein>